<feature type="region of interest" description="Disordered" evidence="7">
    <location>
        <begin position="1"/>
        <end position="64"/>
    </location>
</feature>
<keyword evidence="3" id="KW-1003">Cell membrane</keyword>
<feature type="transmembrane region" description="Helical" evidence="8">
    <location>
        <begin position="333"/>
        <end position="358"/>
    </location>
</feature>
<accession>A0A5E4SQV9</accession>
<dbReference type="InterPro" id="IPR020846">
    <property type="entry name" value="MFS_dom"/>
</dbReference>
<evidence type="ECO:0000313" key="11">
    <source>
        <dbReference type="Proteomes" id="UP000366945"/>
    </source>
</evidence>
<feature type="transmembrane region" description="Helical" evidence="8">
    <location>
        <begin position="263"/>
        <end position="283"/>
    </location>
</feature>
<feature type="transmembrane region" description="Helical" evidence="8">
    <location>
        <begin position="295"/>
        <end position="313"/>
    </location>
</feature>
<evidence type="ECO:0000256" key="5">
    <source>
        <dbReference type="ARBA" id="ARBA00022989"/>
    </source>
</evidence>
<evidence type="ECO:0000256" key="2">
    <source>
        <dbReference type="ARBA" id="ARBA00022448"/>
    </source>
</evidence>
<dbReference type="InterPro" id="IPR011701">
    <property type="entry name" value="MFS"/>
</dbReference>
<feature type="transmembrane region" description="Helical" evidence="8">
    <location>
        <begin position="75"/>
        <end position="94"/>
    </location>
</feature>
<dbReference type="SUPFAM" id="SSF103473">
    <property type="entry name" value="MFS general substrate transporter"/>
    <property type="match status" value="1"/>
</dbReference>
<protein>
    <submittedName>
        <fullName evidence="10">Multidrug export protein EmrB</fullName>
    </submittedName>
</protein>
<feature type="domain" description="Major facilitator superfamily (MFS) profile" evidence="9">
    <location>
        <begin position="77"/>
        <end position="577"/>
    </location>
</feature>
<dbReference type="NCBIfam" id="TIGR00711">
    <property type="entry name" value="efflux_EmrB"/>
    <property type="match status" value="1"/>
</dbReference>
<feature type="transmembrane region" description="Helical" evidence="8">
    <location>
        <begin position="114"/>
        <end position="135"/>
    </location>
</feature>
<dbReference type="CDD" id="cd17503">
    <property type="entry name" value="MFS_LmrB_MDR_like"/>
    <property type="match status" value="1"/>
</dbReference>
<feature type="transmembrane region" description="Helical" evidence="8">
    <location>
        <begin position="364"/>
        <end position="384"/>
    </location>
</feature>
<feature type="transmembrane region" description="Helical" evidence="8">
    <location>
        <begin position="200"/>
        <end position="223"/>
    </location>
</feature>
<dbReference type="GO" id="GO:0005886">
    <property type="term" value="C:plasma membrane"/>
    <property type="evidence" value="ECO:0007669"/>
    <property type="project" value="UniProtKB-SubCell"/>
</dbReference>
<evidence type="ECO:0000256" key="4">
    <source>
        <dbReference type="ARBA" id="ARBA00022692"/>
    </source>
</evidence>
<dbReference type="Gene3D" id="1.20.1250.20">
    <property type="entry name" value="MFS general substrate transporter like domains"/>
    <property type="match status" value="1"/>
</dbReference>
<feature type="transmembrane region" description="Helical" evidence="8">
    <location>
        <begin position="142"/>
        <end position="162"/>
    </location>
</feature>
<sequence>MSAAHTGGAQPVGLPLPRPSDEGGVDVPPRPNQPTKESTNDVRPVPHVAAGGAPSGSGGASGGFSADSMTTSAKVIAFMTMVVGMFIALLDIQIVSASLRDIGGGLSAGADETAWVQTSYLIAEIIVIPLSGWLSRVMSTRWIFAASAAGFTVASLLCGAAWNIQSMIAFRALQGFLGGSMIPLVFTTAFAFFSGPQRVLAAAVVGGLSSLAPTLGPTIGGWITDNYSWHWLFFINLVPGIFVTVMVPLLVRIDRPNWSLLRGADYLGMALMAVFLGCLEYTLEEGPRWDWFGDATIRTTAWLAGLCGAAFLWRSLTYAQPVVDLRALKERNFALGCFFSFATGIGIFATIYLTPVFLGRVRGFSAFEIGVAVFSTGIFQLMSIPLYAMLANRVDLRILMMGGLGAFALSMWQFSPITHDWGAAQLMLPQALRGAGQQFAVAPIVTLTLGSLPPARLRLASGLFNLMRNLGGAIGIAVCTTVLNDRTNLHFFRLAEQLGEGSPNVGAWLAGVGARMSASGLDAVDAQTAALRQLWLLTLREAQTITFGDIYGGMALMFFAVTLMVPLMRRVAPPKAPSADAH</sequence>
<dbReference type="Proteomes" id="UP000366945">
    <property type="component" value="Unassembled WGS sequence"/>
</dbReference>
<keyword evidence="4 8" id="KW-0812">Transmembrane</keyword>
<comment type="subcellular location">
    <subcellularLocation>
        <location evidence="1">Cell membrane</location>
        <topology evidence="1">Multi-pass membrane protein</topology>
    </subcellularLocation>
</comment>
<feature type="transmembrane region" description="Helical" evidence="8">
    <location>
        <begin position="229"/>
        <end position="251"/>
    </location>
</feature>
<dbReference type="Pfam" id="PF07690">
    <property type="entry name" value="MFS_1"/>
    <property type="match status" value="1"/>
</dbReference>
<dbReference type="PANTHER" id="PTHR23501">
    <property type="entry name" value="MAJOR FACILITATOR SUPERFAMILY"/>
    <property type="match status" value="1"/>
</dbReference>
<evidence type="ECO:0000313" key="10">
    <source>
        <dbReference type="EMBL" id="VVD77845.1"/>
    </source>
</evidence>
<dbReference type="EMBL" id="CABPSK010000001">
    <property type="protein sequence ID" value="VVD77845.1"/>
    <property type="molecule type" value="Genomic_DNA"/>
</dbReference>
<dbReference type="InterPro" id="IPR004638">
    <property type="entry name" value="EmrB-like"/>
</dbReference>
<reference evidence="10 11" key="1">
    <citation type="submission" date="2019-08" db="EMBL/GenBank/DDBJ databases">
        <authorList>
            <person name="Peeters C."/>
        </authorList>
    </citation>
    <scope>NUCLEOTIDE SEQUENCE [LARGE SCALE GENOMIC DNA]</scope>
    <source>
        <strain evidence="10 11">LMG 31114</strain>
    </source>
</reference>
<dbReference type="InterPro" id="IPR036259">
    <property type="entry name" value="MFS_trans_sf"/>
</dbReference>
<feature type="compositionally biased region" description="Gly residues" evidence="7">
    <location>
        <begin position="53"/>
        <end position="62"/>
    </location>
</feature>
<evidence type="ECO:0000256" key="6">
    <source>
        <dbReference type="ARBA" id="ARBA00023136"/>
    </source>
</evidence>
<dbReference type="PROSITE" id="PS50850">
    <property type="entry name" value="MFS"/>
    <property type="match status" value="1"/>
</dbReference>
<evidence type="ECO:0000256" key="7">
    <source>
        <dbReference type="SAM" id="MobiDB-lite"/>
    </source>
</evidence>
<dbReference type="PANTHER" id="PTHR23501:SF51">
    <property type="entry name" value="MULTIDRUG RESISTANCE PROTEIN B"/>
    <property type="match status" value="1"/>
</dbReference>
<evidence type="ECO:0000256" key="3">
    <source>
        <dbReference type="ARBA" id="ARBA00022475"/>
    </source>
</evidence>
<dbReference type="Gene3D" id="1.20.1720.10">
    <property type="entry name" value="Multidrug resistance protein D"/>
    <property type="match status" value="1"/>
</dbReference>
<dbReference type="GO" id="GO:0022857">
    <property type="term" value="F:transmembrane transporter activity"/>
    <property type="evidence" value="ECO:0007669"/>
    <property type="project" value="InterPro"/>
</dbReference>
<dbReference type="AlphaFoldDB" id="A0A5E4SQV9"/>
<proteinExistence type="predicted"/>
<name>A0A5E4SQV9_9BURK</name>
<feature type="transmembrane region" description="Helical" evidence="8">
    <location>
        <begin position="550"/>
        <end position="568"/>
    </location>
</feature>
<keyword evidence="11" id="KW-1185">Reference proteome</keyword>
<keyword evidence="5 8" id="KW-1133">Transmembrane helix</keyword>
<evidence type="ECO:0000256" key="8">
    <source>
        <dbReference type="SAM" id="Phobius"/>
    </source>
</evidence>
<feature type="transmembrane region" description="Helical" evidence="8">
    <location>
        <begin position="168"/>
        <end position="193"/>
    </location>
</feature>
<keyword evidence="6 8" id="KW-0472">Membrane</keyword>
<evidence type="ECO:0000256" key="1">
    <source>
        <dbReference type="ARBA" id="ARBA00004651"/>
    </source>
</evidence>
<gene>
    <name evidence="10" type="primary">emrB_3</name>
    <name evidence="10" type="ORF">PPN31114_00969</name>
</gene>
<evidence type="ECO:0000259" key="9">
    <source>
        <dbReference type="PROSITE" id="PS50850"/>
    </source>
</evidence>
<organism evidence="10 11">
    <name type="scientific">Pandoraea pneumonica</name>
    <dbReference type="NCBI Taxonomy" id="2508299"/>
    <lineage>
        <taxon>Bacteria</taxon>
        <taxon>Pseudomonadati</taxon>
        <taxon>Pseudomonadota</taxon>
        <taxon>Betaproteobacteria</taxon>
        <taxon>Burkholderiales</taxon>
        <taxon>Burkholderiaceae</taxon>
        <taxon>Pandoraea</taxon>
    </lineage>
</organism>
<keyword evidence="2" id="KW-0813">Transport</keyword>